<dbReference type="SUPFAM" id="SSF55729">
    <property type="entry name" value="Acyl-CoA N-acyltransferases (Nat)"/>
    <property type="match status" value="1"/>
</dbReference>
<dbReference type="PROSITE" id="PS51186">
    <property type="entry name" value="GNAT"/>
    <property type="match status" value="1"/>
</dbReference>
<dbReference type="VEuPathDB" id="VectorBase:AFUN2_001172"/>
<dbReference type="VEuPathDB" id="VectorBase:AFUN006263"/>
<proteinExistence type="predicted"/>
<dbReference type="InterPro" id="IPR053225">
    <property type="entry name" value="Acyl-CoA_N-acyltransferase"/>
</dbReference>
<dbReference type="Pfam" id="PF08445">
    <property type="entry name" value="FR47"/>
    <property type="match status" value="1"/>
</dbReference>
<dbReference type="InterPro" id="IPR016181">
    <property type="entry name" value="Acyl_CoA_acyltransferase"/>
</dbReference>
<reference evidence="2" key="1">
    <citation type="submission" date="2020-05" db="UniProtKB">
        <authorList>
            <consortium name="EnsemblMetazoa"/>
        </authorList>
    </citation>
    <scope>IDENTIFICATION</scope>
    <source>
        <strain evidence="2">FUMOZ</strain>
    </source>
</reference>
<accession>A0A182RJ47</accession>
<dbReference type="InterPro" id="IPR013653">
    <property type="entry name" value="GCN5-like_dom"/>
</dbReference>
<dbReference type="PANTHER" id="PTHR20958:SF6">
    <property type="entry name" value="GLYCINE N-ACYLTRANSFERASE-LIKE PROTEIN"/>
    <property type="match status" value="1"/>
</dbReference>
<feature type="domain" description="N-acetyltransferase" evidence="1">
    <location>
        <begin position="217"/>
        <end position="358"/>
    </location>
</feature>
<evidence type="ECO:0000259" key="1">
    <source>
        <dbReference type="PROSITE" id="PS51186"/>
    </source>
</evidence>
<dbReference type="AlphaFoldDB" id="A0A182RJ47"/>
<dbReference type="PANTHER" id="PTHR20958">
    <property type="entry name" value="GLYCINE N-ACYLTRANSFERASE-LIKE PROTEIN"/>
    <property type="match status" value="1"/>
</dbReference>
<name>A0A182RJ47_ANOFN</name>
<dbReference type="InterPro" id="IPR041506">
    <property type="entry name" value="DUF5645"/>
</dbReference>
<dbReference type="GO" id="GO:0016747">
    <property type="term" value="F:acyltransferase activity, transferring groups other than amino-acyl groups"/>
    <property type="evidence" value="ECO:0007669"/>
    <property type="project" value="InterPro"/>
</dbReference>
<organism evidence="2">
    <name type="scientific">Anopheles funestus</name>
    <name type="common">African malaria mosquito</name>
    <dbReference type="NCBI Taxonomy" id="62324"/>
    <lineage>
        <taxon>Eukaryota</taxon>
        <taxon>Metazoa</taxon>
        <taxon>Ecdysozoa</taxon>
        <taxon>Arthropoda</taxon>
        <taxon>Hexapoda</taxon>
        <taxon>Insecta</taxon>
        <taxon>Pterygota</taxon>
        <taxon>Neoptera</taxon>
        <taxon>Endopterygota</taxon>
        <taxon>Diptera</taxon>
        <taxon>Nematocera</taxon>
        <taxon>Culicoidea</taxon>
        <taxon>Culicidae</taxon>
        <taxon>Anophelinae</taxon>
        <taxon>Anopheles</taxon>
    </lineage>
</organism>
<dbReference type="EnsemblMetazoa" id="AFUN006263-RA">
    <property type="protein sequence ID" value="AFUN006263-PA"/>
    <property type="gene ID" value="AFUN006263"/>
</dbReference>
<dbReference type="Pfam" id="PF18713">
    <property type="entry name" value="DUF5645"/>
    <property type="match status" value="1"/>
</dbReference>
<sequence length="358" mass="41140">MIMVRRCSQYSVSYRHERFPVRSFALGRFACVTNMEQTHHSSQSSDPLRSLGEVEIRLLRECYRRGLPGTLAPFLFVDNHLRWCEKIRLNSTNPTGDWKGTVSPIVWKRFFTLAMDDREQLTTSGTFVAITDAEKCPTVVFWTLQEDLSPLKRALMETDKINWMNDPAFSCVALEHYTMVQNVLQQKAPHLEFRNSTFFRLPDSTARTLQLSLPDGYEILPLDESHAYEVNDTWPHRYAGSEEYYRSLLRLNGGLALATTTPDTDPQQKQLAGWILTNEYGALAHLFIQPAHRNRGLASVLVKAWVLQTIETWENDDHAKGSEVIAYIMDVNVASRTLFKKLGFIEMSKSRWSNPTTK</sequence>
<dbReference type="STRING" id="62324.A0A182RJ47"/>
<dbReference type="InterPro" id="IPR000182">
    <property type="entry name" value="GNAT_dom"/>
</dbReference>
<evidence type="ECO:0000313" key="2">
    <source>
        <dbReference type="EnsemblMetazoa" id="AFUN006263-PA"/>
    </source>
</evidence>
<dbReference type="Gene3D" id="3.40.630.30">
    <property type="match status" value="2"/>
</dbReference>
<protein>
    <submittedName>
        <fullName evidence="2">N-acetyltransferase domain-containing protein</fullName>
    </submittedName>
</protein>